<dbReference type="PRINTS" id="PR00714">
    <property type="entry name" value="MAN6PISMRASE"/>
</dbReference>
<evidence type="ECO:0000256" key="13">
    <source>
        <dbReference type="PIRSR" id="PIRSR001480-2"/>
    </source>
</evidence>
<feature type="binding site" evidence="13">
    <location>
        <position position="50"/>
    </location>
    <ligand>
        <name>Zn(2+)</name>
        <dbReference type="ChEBI" id="CHEBI:29105"/>
    </ligand>
</feature>
<dbReference type="GeneID" id="89942541"/>
<evidence type="ECO:0000313" key="15">
    <source>
        <dbReference type="EMBL" id="KAK4107272.1"/>
    </source>
</evidence>
<dbReference type="InterPro" id="IPR014710">
    <property type="entry name" value="RmlC-like_jellyroll"/>
</dbReference>
<comment type="function">
    <text evidence="2">Involved in the synthesis of the GDP-mannose and dolichol-phosphate-mannose required for a number of critical mannosyl transfer reactions.</text>
</comment>
<feature type="binding site" evidence="13">
    <location>
        <position position="48"/>
    </location>
    <ligand>
        <name>Zn(2+)</name>
        <dbReference type="ChEBI" id="CHEBI:29105"/>
    </ligand>
</feature>
<sequence length="431" mass="46219">MGVHPLLPSRLVASGESLSDVLDRTGSPNDALPFLFKVLSIGKTLSIQVHPPAQVAEMLHAKHPDIYPVADANAKPEMIVAITKCEALIGFRPLREVAGIIAHIVPFAELLGGEVTGAIFKFCAAGKLPRRNAGDDSDQQAEALVLRQALETLSLRRDKEAVAEASKKVQALVNVDLQLKVPGVAAEAINLARRIGCEHAEDDLGVFLALLMNFVELAPGEAVFIPAGVMHAYVSGDLVECMSSSANVIRAGLTSKYRDLDNLFLSLSFDSHPPRFITPRSEPTYRLSKGSAPVSVHYDAPGNLFSVQVIRLPSTGDSIQMGPELRPSILLCTRGEGRIALSLVASKEQGEALGFGTVHCIGSRTSATITNGGDESLICYRAYQRMGCNSLAEEGGGVSDPMFCLMTLWSGTSKLRFYDNIMVPSRCHNVS</sequence>
<evidence type="ECO:0000256" key="4">
    <source>
        <dbReference type="ARBA" id="ARBA00010772"/>
    </source>
</evidence>
<evidence type="ECO:0000256" key="3">
    <source>
        <dbReference type="ARBA" id="ARBA00004666"/>
    </source>
</evidence>
<comment type="cofactor">
    <cofactor evidence="13">
        <name>Zn(2+)</name>
        <dbReference type="ChEBI" id="CHEBI:29105"/>
    </cofactor>
    <text evidence="13">Binds 1 zinc ion per subunit.</text>
</comment>
<dbReference type="RefSeq" id="XP_064664842.1">
    <property type="nucleotide sequence ID" value="XM_064818414.1"/>
</dbReference>
<comment type="similarity">
    <text evidence="4">Belongs to the mannose-6-phosphate isomerase type 1 family.</text>
</comment>
<gene>
    <name evidence="15" type="ORF">N656DRAFT_820643</name>
</gene>
<evidence type="ECO:0000256" key="1">
    <source>
        <dbReference type="ARBA" id="ARBA00000757"/>
    </source>
</evidence>
<dbReference type="Gene3D" id="2.60.120.10">
    <property type="entry name" value="Jelly Rolls"/>
    <property type="match status" value="2"/>
</dbReference>
<evidence type="ECO:0000256" key="7">
    <source>
        <dbReference type="ARBA" id="ARBA00022723"/>
    </source>
</evidence>
<keyword evidence="9" id="KW-0413">Isomerase</keyword>
<evidence type="ECO:0000313" key="16">
    <source>
        <dbReference type="Proteomes" id="UP001302812"/>
    </source>
</evidence>
<dbReference type="GO" id="GO:0005829">
    <property type="term" value="C:cytosol"/>
    <property type="evidence" value="ECO:0007669"/>
    <property type="project" value="TreeGrafter"/>
</dbReference>
<dbReference type="GO" id="GO:0009298">
    <property type="term" value="P:GDP-mannose biosynthetic process"/>
    <property type="evidence" value="ECO:0007669"/>
    <property type="project" value="InterPro"/>
</dbReference>
<dbReference type="GO" id="GO:0004476">
    <property type="term" value="F:mannose-6-phosphate isomerase activity"/>
    <property type="evidence" value="ECO:0007669"/>
    <property type="project" value="UniProtKB-EC"/>
</dbReference>
<organism evidence="15 16">
    <name type="scientific">Canariomyces notabilis</name>
    <dbReference type="NCBI Taxonomy" id="2074819"/>
    <lineage>
        <taxon>Eukaryota</taxon>
        <taxon>Fungi</taxon>
        <taxon>Dikarya</taxon>
        <taxon>Ascomycota</taxon>
        <taxon>Pezizomycotina</taxon>
        <taxon>Sordariomycetes</taxon>
        <taxon>Sordariomycetidae</taxon>
        <taxon>Sordariales</taxon>
        <taxon>Chaetomiaceae</taxon>
        <taxon>Canariomyces</taxon>
    </lineage>
</organism>
<feature type="binding site" evidence="13">
    <location>
        <position position="77"/>
    </location>
    <ligand>
        <name>Zn(2+)</name>
        <dbReference type="ChEBI" id="CHEBI:29105"/>
    </ligand>
</feature>
<evidence type="ECO:0000256" key="11">
    <source>
        <dbReference type="ARBA" id="ARBA00030762"/>
    </source>
</evidence>
<evidence type="ECO:0000256" key="6">
    <source>
        <dbReference type="ARBA" id="ARBA00018236"/>
    </source>
</evidence>
<protein>
    <recommendedName>
        <fullName evidence="6">Mannose-6-phosphate isomerase</fullName>
        <ecNumber evidence="5">5.3.1.8</ecNumber>
    </recommendedName>
    <alternativeName>
        <fullName evidence="10">Phosphohexomutase</fullName>
    </alternativeName>
    <alternativeName>
        <fullName evidence="11">Phosphomannose isomerase</fullName>
    </alternativeName>
</protein>
<dbReference type="CDD" id="cd07011">
    <property type="entry name" value="cupin_PMI_type_I_N"/>
    <property type="match status" value="1"/>
</dbReference>
<feature type="active site" evidence="12">
    <location>
        <position position="250"/>
    </location>
</feature>
<proteinExistence type="inferred from homology"/>
<evidence type="ECO:0000256" key="10">
    <source>
        <dbReference type="ARBA" id="ARBA00029741"/>
    </source>
</evidence>
<dbReference type="SUPFAM" id="SSF51182">
    <property type="entry name" value="RmlC-like cupins"/>
    <property type="match status" value="1"/>
</dbReference>
<comment type="catalytic activity">
    <reaction evidence="1">
        <text>D-mannose 6-phosphate = D-fructose 6-phosphate</text>
        <dbReference type="Rhea" id="RHEA:12356"/>
        <dbReference type="ChEBI" id="CHEBI:58735"/>
        <dbReference type="ChEBI" id="CHEBI:61527"/>
        <dbReference type="EC" id="5.3.1.8"/>
    </reaction>
</comment>
<keyword evidence="16" id="KW-1185">Reference proteome</keyword>
<accession>A0AAN6QHE7</accession>
<dbReference type="InterPro" id="IPR016305">
    <property type="entry name" value="Mannose-6-P_Isomerase"/>
</dbReference>
<reference evidence="15" key="1">
    <citation type="journal article" date="2023" name="Mol. Phylogenet. Evol.">
        <title>Genome-scale phylogeny and comparative genomics of the fungal order Sordariales.</title>
        <authorList>
            <person name="Hensen N."/>
            <person name="Bonometti L."/>
            <person name="Westerberg I."/>
            <person name="Brannstrom I.O."/>
            <person name="Guillou S."/>
            <person name="Cros-Aarteil S."/>
            <person name="Calhoun S."/>
            <person name="Haridas S."/>
            <person name="Kuo A."/>
            <person name="Mondo S."/>
            <person name="Pangilinan J."/>
            <person name="Riley R."/>
            <person name="LaButti K."/>
            <person name="Andreopoulos B."/>
            <person name="Lipzen A."/>
            <person name="Chen C."/>
            <person name="Yan M."/>
            <person name="Daum C."/>
            <person name="Ng V."/>
            <person name="Clum A."/>
            <person name="Steindorff A."/>
            <person name="Ohm R.A."/>
            <person name="Martin F."/>
            <person name="Silar P."/>
            <person name="Natvig D.O."/>
            <person name="Lalanne C."/>
            <person name="Gautier V."/>
            <person name="Ament-Velasquez S.L."/>
            <person name="Kruys A."/>
            <person name="Hutchinson M.I."/>
            <person name="Powell A.J."/>
            <person name="Barry K."/>
            <person name="Miller A.N."/>
            <person name="Grigoriev I.V."/>
            <person name="Debuchy R."/>
            <person name="Gladieux P."/>
            <person name="Hiltunen Thoren M."/>
            <person name="Johannesson H."/>
        </authorList>
    </citation>
    <scope>NUCLEOTIDE SEQUENCE</scope>
    <source>
        <strain evidence="15">CBS 508.74</strain>
    </source>
</reference>
<reference evidence="15" key="2">
    <citation type="submission" date="2023-05" db="EMBL/GenBank/DDBJ databases">
        <authorList>
            <consortium name="Lawrence Berkeley National Laboratory"/>
            <person name="Steindorff A."/>
            <person name="Hensen N."/>
            <person name="Bonometti L."/>
            <person name="Westerberg I."/>
            <person name="Brannstrom I.O."/>
            <person name="Guillou S."/>
            <person name="Cros-Aarteil S."/>
            <person name="Calhoun S."/>
            <person name="Haridas S."/>
            <person name="Kuo A."/>
            <person name="Mondo S."/>
            <person name="Pangilinan J."/>
            <person name="Riley R."/>
            <person name="Labutti K."/>
            <person name="Andreopoulos B."/>
            <person name="Lipzen A."/>
            <person name="Chen C."/>
            <person name="Yanf M."/>
            <person name="Daum C."/>
            <person name="Ng V."/>
            <person name="Clum A."/>
            <person name="Ohm R."/>
            <person name="Martin F."/>
            <person name="Silar P."/>
            <person name="Natvig D."/>
            <person name="Lalanne C."/>
            <person name="Gautier V."/>
            <person name="Ament-Velasquez S.L."/>
            <person name="Kruys A."/>
            <person name="Hutchinson M.I."/>
            <person name="Powell A.J."/>
            <person name="Barry K."/>
            <person name="Miller A.N."/>
            <person name="Grigoriev I.V."/>
            <person name="Debuchy R."/>
            <person name="Gladieux P."/>
            <person name="Thoren M.H."/>
            <person name="Johannesson H."/>
        </authorList>
    </citation>
    <scope>NUCLEOTIDE SEQUENCE</scope>
    <source>
        <strain evidence="15">CBS 508.74</strain>
    </source>
</reference>
<name>A0AAN6QHE7_9PEZI</name>
<evidence type="ECO:0000256" key="12">
    <source>
        <dbReference type="PIRSR" id="PIRSR001480-1"/>
    </source>
</evidence>
<dbReference type="Proteomes" id="UP001302812">
    <property type="component" value="Unassembled WGS sequence"/>
</dbReference>
<dbReference type="NCBIfam" id="TIGR00218">
    <property type="entry name" value="manA"/>
    <property type="match status" value="1"/>
</dbReference>
<evidence type="ECO:0000256" key="2">
    <source>
        <dbReference type="ARBA" id="ARBA00002564"/>
    </source>
</evidence>
<dbReference type="InterPro" id="IPR011051">
    <property type="entry name" value="RmlC_Cupin_sf"/>
</dbReference>
<dbReference type="EC" id="5.3.1.8" evidence="5"/>
<feature type="domain" description="Phosphomannose isomerase type I catalytic" evidence="14">
    <location>
        <begin position="27"/>
        <end position="94"/>
    </location>
</feature>
<dbReference type="Gene3D" id="1.10.441.10">
    <property type="entry name" value="Phosphomannose Isomerase, domain 2"/>
    <property type="match status" value="1"/>
</dbReference>
<dbReference type="InterPro" id="IPR001250">
    <property type="entry name" value="Man6P_Isoase-1"/>
</dbReference>
<dbReference type="GO" id="GO:0008270">
    <property type="term" value="F:zinc ion binding"/>
    <property type="evidence" value="ECO:0007669"/>
    <property type="project" value="InterPro"/>
</dbReference>
<evidence type="ECO:0000256" key="9">
    <source>
        <dbReference type="ARBA" id="ARBA00023235"/>
    </source>
</evidence>
<dbReference type="Pfam" id="PF20511">
    <property type="entry name" value="PMI_typeI_cat"/>
    <property type="match status" value="1"/>
</dbReference>
<keyword evidence="7 13" id="KW-0479">Metal-binding</keyword>
<comment type="pathway">
    <text evidence="3">Nucleotide-sugar biosynthesis; GDP-alpha-D-mannose biosynthesis; alpha-D-mannose 1-phosphate from D-fructose 6-phosphate: step 1/2.</text>
</comment>
<keyword evidence="8 13" id="KW-0862">Zinc</keyword>
<dbReference type="InterPro" id="IPR046457">
    <property type="entry name" value="PMI_typeI_cat"/>
</dbReference>
<dbReference type="PANTHER" id="PTHR10309:SF0">
    <property type="entry name" value="MANNOSE-6-PHOSPHATE ISOMERASE"/>
    <property type="match status" value="1"/>
</dbReference>
<feature type="binding site" evidence="13">
    <location>
        <position position="231"/>
    </location>
    <ligand>
        <name>Zn(2+)</name>
        <dbReference type="ChEBI" id="CHEBI:29105"/>
    </ligand>
</feature>
<dbReference type="PIRSF" id="PIRSF001480">
    <property type="entry name" value="Mannose-6-phosphate_isomerase"/>
    <property type="match status" value="1"/>
</dbReference>
<evidence type="ECO:0000259" key="14">
    <source>
        <dbReference type="Pfam" id="PF20511"/>
    </source>
</evidence>
<dbReference type="AlphaFoldDB" id="A0AAN6QHE7"/>
<evidence type="ECO:0000256" key="5">
    <source>
        <dbReference type="ARBA" id="ARBA00011956"/>
    </source>
</evidence>
<evidence type="ECO:0000256" key="8">
    <source>
        <dbReference type="ARBA" id="ARBA00022833"/>
    </source>
</evidence>
<dbReference type="EMBL" id="MU853377">
    <property type="protein sequence ID" value="KAK4107272.1"/>
    <property type="molecule type" value="Genomic_DNA"/>
</dbReference>
<dbReference type="PANTHER" id="PTHR10309">
    <property type="entry name" value="MANNOSE-6-PHOSPHATE ISOMERASE"/>
    <property type="match status" value="1"/>
</dbReference>
<dbReference type="GO" id="GO:0005975">
    <property type="term" value="P:carbohydrate metabolic process"/>
    <property type="evidence" value="ECO:0007669"/>
    <property type="project" value="InterPro"/>
</dbReference>
<comment type="caution">
    <text evidence="15">The sequence shown here is derived from an EMBL/GenBank/DDBJ whole genome shotgun (WGS) entry which is preliminary data.</text>
</comment>